<dbReference type="GeneID" id="63760050"/>
<evidence type="ECO:0000256" key="6">
    <source>
        <dbReference type="ARBA" id="ARBA00022989"/>
    </source>
</evidence>
<dbReference type="InterPro" id="IPR027469">
    <property type="entry name" value="Cation_efflux_TMD_sf"/>
</dbReference>
<reference evidence="13" key="1">
    <citation type="journal article" date="2017" name="Genome Biol.">
        <title>Comparative genomics reveals high biological diversity and specific adaptations in the industrially and medically important fungal genus Aspergillus.</title>
        <authorList>
            <person name="de Vries R.P."/>
            <person name="Riley R."/>
            <person name="Wiebenga A."/>
            <person name="Aguilar-Osorio G."/>
            <person name="Amillis S."/>
            <person name="Uchima C.A."/>
            <person name="Anderluh G."/>
            <person name="Asadollahi M."/>
            <person name="Askin M."/>
            <person name="Barry K."/>
            <person name="Battaglia E."/>
            <person name="Bayram O."/>
            <person name="Benocci T."/>
            <person name="Braus-Stromeyer S.A."/>
            <person name="Caldana C."/>
            <person name="Canovas D."/>
            <person name="Cerqueira G.C."/>
            <person name="Chen F."/>
            <person name="Chen W."/>
            <person name="Choi C."/>
            <person name="Clum A."/>
            <person name="Dos Santos R.A."/>
            <person name="Damasio A.R."/>
            <person name="Diallinas G."/>
            <person name="Emri T."/>
            <person name="Fekete E."/>
            <person name="Flipphi M."/>
            <person name="Freyberg S."/>
            <person name="Gallo A."/>
            <person name="Gournas C."/>
            <person name="Habgood R."/>
            <person name="Hainaut M."/>
            <person name="Harispe M.L."/>
            <person name="Henrissat B."/>
            <person name="Hilden K.S."/>
            <person name="Hope R."/>
            <person name="Hossain A."/>
            <person name="Karabika E."/>
            <person name="Karaffa L."/>
            <person name="Karanyi Z."/>
            <person name="Krasevec N."/>
            <person name="Kuo A."/>
            <person name="Kusch H."/>
            <person name="LaButti K."/>
            <person name="Lagendijk E.L."/>
            <person name="Lapidus A."/>
            <person name="Levasseur A."/>
            <person name="Lindquist E."/>
            <person name="Lipzen A."/>
            <person name="Logrieco A.F."/>
            <person name="MacCabe A."/>
            <person name="Maekelae M.R."/>
            <person name="Malavazi I."/>
            <person name="Melin P."/>
            <person name="Meyer V."/>
            <person name="Mielnichuk N."/>
            <person name="Miskei M."/>
            <person name="Molnar A.P."/>
            <person name="Mule G."/>
            <person name="Ngan C.Y."/>
            <person name="Orejas M."/>
            <person name="Orosz E."/>
            <person name="Ouedraogo J.P."/>
            <person name="Overkamp K.M."/>
            <person name="Park H.-S."/>
            <person name="Perrone G."/>
            <person name="Piumi F."/>
            <person name="Punt P.J."/>
            <person name="Ram A.F."/>
            <person name="Ramon A."/>
            <person name="Rauscher S."/>
            <person name="Record E."/>
            <person name="Riano-Pachon D.M."/>
            <person name="Robert V."/>
            <person name="Roehrig J."/>
            <person name="Ruller R."/>
            <person name="Salamov A."/>
            <person name="Salih N.S."/>
            <person name="Samson R.A."/>
            <person name="Sandor E."/>
            <person name="Sanguinetti M."/>
            <person name="Schuetze T."/>
            <person name="Sepcic K."/>
            <person name="Shelest E."/>
            <person name="Sherlock G."/>
            <person name="Sophianopoulou V."/>
            <person name="Squina F.M."/>
            <person name="Sun H."/>
            <person name="Susca A."/>
            <person name="Todd R.B."/>
            <person name="Tsang A."/>
            <person name="Unkles S.E."/>
            <person name="van de Wiele N."/>
            <person name="van Rossen-Uffink D."/>
            <person name="Oliveira J.V."/>
            <person name="Vesth T.C."/>
            <person name="Visser J."/>
            <person name="Yu J.-H."/>
            <person name="Zhou M."/>
            <person name="Andersen M.R."/>
            <person name="Archer D.B."/>
            <person name="Baker S.E."/>
            <person name="Benoit I."/>
            <person name="Brakhage A.A."/>
            <person name="Braus G.H."/>
            <person name="Fischer R."/>
            <person name="Frisvad J.C."/>
            <person name="Goldman G.H."/>
            <person name="Houbraken J."/>
            <person name="Oakley B."/>
            <person name="Pocsi I."/>
            <person name="Scazzocchio C."/>
            <person name="Seiboth B."/>
            <person name="vanKuyk P.A."/>
            <person name="Wortman J."/>
            <person name="Dyer P.S."/>
            <person name="Grigoriev I.V."/>
        </authorList>
    </citation>
    <scope>NUCLEOTIDE SEQUENCE [LARGE SCALE GENOMIC DNA]</scope>
    <source>
        <strain evidence="13">CBS 593.65</strain>
    </source>
</reference>
<accession>A0A1L9T587</accession>
<dbReference type="InterPro" id="IPR027470">
    <property type="entry name" value="Cation_efflux_CTD"/>
</dbReference>
<sequence>MVALAAAIVEERHSPPQSLTFGWQRSQLVGAFFNGVLLFGLGISIFLQSLERFVTLEIVEDPKLVMIVGCVGFGLNIISVLFLHEHDHGDGHGHNHGHNHGHSNAEHETGNETSPDSGFPVDEKHIHHKHSLNGKPKPKGNFDLALMGVFIHIMGDCANNLGVIIAGLVIWLADYHGRYYADPAVSMAIAVMIFVSSLPLIKRSGLILLQSAPDGVEHEDVKHDLLQIPGIRAVHELHIWRLNQKKSLASAHIVLEDDRAADFPALARTVKECFHAYGIHSVTLQPEMPVVPKGAVPVIPGSGLITAGDSESHDQGDKNAGEQCHLLCGKMCTDLSCCE</sequence>
<evidence type="ECO:0000256" key="3">
    <source>
        <dbReference type="ARBA" id="ARBA00022448"/>
    </source>
</evidence>
<dbReference type="AlphaFoldDB" id="A0A1L9T587"/>
<dbReference type="InterPro" id="IPR002524">
    <property type="entry name" value="Cation_efflux"/>
</dbReference>
<keyword evidence="6 9" id="KW-1133">Transmembrane helix</keyword>
<dbReference type="OrthoDB" id="9944568at2759"/>
<dbReference type="STRING" id="1036612.A0A1L9T587"/>
<evidence type="ECO:0000256" key="1">
    <source>
        <dbReference type="ARBA" id="ARBA00004141"/>
    </source>
</evidence>
<organism evidence="12 13">
    <name type="scientific">Aspergillus sydowii CBS 593.65</name>
    <dbReference type="NCBI Taxonomy" id="1036612"/>
    <lineage>
        <taxon>Eukaryota</taxon>
        <taxon>Fungi</taxon>
        <taxon>Dikarya</taxon>
        <taxon>Ascomycota</taxon>
        <taxon>Pezizomycotina</taxon>
        <taxon>Eurotiomycetes</taxon>
        <taxon>Eurotiomycetidae</taxon>
        <taxon>Eurotiales</taxon>
        <taxon>Aspergillaceae</taxon>
        <taxon>Aspergillus</taxon>
        <taxon>Aspergillus subgen. Nidulantes</taxon>
    </lineage>
</organism>
<evidence type="ECO:0000313" key="12">
    <source>
        <dbReference type="EMBL" id="OJJ54596.1"/>
    </source>
</evidence>
<feature type="domain" description="Cation efflux protein cytoplasmic" evidence="11">
    <location>
        <begin position="213"/>
        <end position="287"/>
    </location>
</feature>
<dbReference type="PANTHER" id="PTHR45820:SF5">
    <property type="entry name" value="DIFFUSION FACILITATOR FAMILY METAL ION TRANSPORTER, PUTATIVE-RELATED"/>
    <property type="match status" value="1"/>
</dbReference>
<evidence type="ECO:0000256" key="5">
    <source>
        <dbReference type="ARBA" id="ARBA00022833"/>
    </source>
</evidence>
<evidence type="ECO:0000256" key="2">
    <source>
        <dbReference type="ARBA" id="ARBA00008873"/>
    </source>
</evidence>
<name>A0A1L9T587_9EURO</name>
<feature type="domain" description="Cation efflux protein transmembrane" evidence="10">
    <location>
        <begin position="2"/>
        <end position="209"/>
    </location>
</feature>
<dbReference type="SUPFAM" id="SSF161111">
    <property type="entry name" value="Cation efflux protein transmembrane domain-like"/>
    <property type="match status" value="1"/>
</dbReference>
<dbReference type="GO" id="GO:0006882">
    <property type="term" value="P:intracellular zinc ion homeostasis"/>
    <property type="evidence" value="ECO:0007669"/>
    <property type="project" value="TreeGrafter"/>
</dbReference>
<dbReference type="RefSeq" id="XP_040698402.1">
    <property type="nucleotide sequence ID" value="XM_040843977.1"/>
</dbReference>
<comment type="subcellular location">
    <subcellularLocation>
        <location evidence="1">Membrane</location>
        <topology evidence="1">Multi-pass membrane protein</topology>
    </subcellularLocation>
</comment>
<feature type="transmembrane region" description="Helical" evidence="9">
    <location>
        <begin position="184"/>
        <end position="201"/>
    </location>
</feature>
<evidence type="ECO:0000259" key="10">
    <source>
        <dbReference type="Pfam" id="PF01545"/>
    </source>
</evidence>
<keyword evidence="3" id="KW-0813">Transport</keyword>
<dbReference type="NCBIfam" id="TIGR01297">
    <property type="entry name" value="CDF"/>
    <property type="match status" value="1"/>
</dbReference>
<feature type="region of interest" description="Disordered" evidence="8">
    <location>
        <begin position="91"/>
        <end position="122"/>
    </location>
</feature>
<dbReference type="InterPro" id="IPR036837">
    <property type="entry name" value="Cation_efflux_CTD_sf"/>
</dbReference>
<dbReference type="Pfam" id="PF16916">
    <property type="entry name" value="ZT_dimer"/>
    <property type="match status" value="1"/>
</dbReference>
<dbReference type="GO" id="GO:0016020">
    <property type="term" value="C:membrane"/>
    <property type="evidence" value="ECO:0007669"/>
    <property type="project" value="UniProtKB-SubCell"/>
</dbReference>
<dbReference type="PANTHER" id="PTHR45820">
    <property type="entry name" value="FI23527P1"/>
    <property type="match status" value="1"/>
</dbReference>
<dbReference type="InterPro" id="IPR058533">
    <property type="entry name" value="Cation_efflux_TM"/>
</dbReference>
<evidence type="ECO:0008006" key="14">
    <source>
        <dbReference type="Google" id="ProtNLM"/>
    </source>
</evidence>
<dbReference type="VEuPathDB" id="FungiDB:ASPSYDRAFT_210180"/>
<keyword evidence="4 9" id="KW-0812">Transmembrane</keyword>
<keyword evidence="13" id="KW-1185">Reference proteome</keyword>
<gene>
    <name evidence="12" type="ORF">ASPSYDRAFT_210180</name>
</gene>
<evidence type="ECO:0000313" key="13">
    <source>
        <dbReference type="Proteomes" id="UP000184356"/>
    </source>
</evidence>
<dbReference type="Pfam" id="PF01545">
    <property type="entry name" value="Cation_efflux"/>
    <property type="match status" value="1"/>
</dbReference>
<keyword evidence="5" id="KW-0862">Zinc</keyword>
<evidence type="ECO:0000259" key="11">
    <source>
        <dbReference type="Pfam" id="PF16916"/>
    </source>
</evidence>
<evidence type="ECO:0000256" key="9">
    <source>
        <dbReference type="SAM" id="Phobius"/>
    </source>
</evidence>
<feature type="transmembrane region" description="Helical" evidence="9">
    <location>
        <begin position="28"/>
        <end position="49"/>
    </location>
</feature>
<dbReference type="EMBL" id="KV878594">
    <property type="protein sequence ID" value="OJJ54596.1"/>
    <property type="molecule type" value="Genomic_DNA"/>
</dbReference>
<comment type="similarity">
    <text evidence="2">Belongs to the cation diffusion facilitator (CDF) transporter (TC 2.A.4) family. SLC30A subfamily.</text>
</comment>
<dbReference type="GO" id="GO:0005385">
    <property type="term" value="F:zinc ion transmembrane transporter activity"/>
    <property type="evidence" value="ECO:0007669"/>
    <property type="project" value="TreeGrafter"/>
</dbReference>
<dbReference type="Proteomes" id="UP000184356">
    <property type="component" value="Unassembled WGS sequence"/>
</dbReference>
<dbReference type="Gene3D" id="1.20.1510.10">
    <property type="entry name" value="Cation efflux protein transmembrane domain"/>
    <property type="match status" value="1"/>
</dbReference>
<evidence type="ECO:0000256" key="7">
    <source>
        <dbReference type="ARBA" id="ARBA00023136"/>
    </source>
</evidence>
<evidence type="ECO:0000256" key="4">
    <source>
        <dbReference type="ARBA" id="ARBA00022692"/>
    </source>
</evidence>
<feature type="transmembrane region" description="Helical" evidence="9">
    <location>
        <begin position="64"/>
        <end position="83"/>
    </location>
</feature>
<dbReference type="SUPFAM" id="SSF160240">
    <property type="entry name" value="Cation efflux protein cytoplasmic domain-like"/>
    <property type="match status" value="1"/>
</dbReference>
<feature type="transmembrane region" description="Helical" evidence="9">
    <location>
        <begin position="144"/>
        <end position="172"/>
    </location>
</feature>
<evidence type="ECO:0000256" key="8">
    <source>
        <dbReference type="SAM" id="MobiDB-lite"/>
    </source>
</evidence>
<proteinExistence type="inferred from homology"/>
<protein>
    <recommendedName>
        <fullName evidence="14">Cation efflux protein cytoplasmic domain-containing protein</fullName>
    </recommendedName>
</protein>
<keyword evidence="7 9" id="KW-0472">Membrane</keyword>